<dbReference type="Gene3D" id="3.55.40.10">
    <property type="entry name" value="minor pseudopilin epsh domain"/>
    <property type="match status" value="1"/>
</dbReference>
<evidence type="ECO:0000256" key="4">
    <source>
        <dbReference type="ARBA" id="ARBA00022481"/>
    </source>
</evidence>
<sequence>MKRQVYSGFTLVELIITLLVFTILLGIAVPSLADLQRQYRTDSAIRQLQQLLAFARNQAISYRSRVTVCHLEDNRCQDGNWQPGISIFIDRNGNQQLDSDERLLLESGPFHSQDSIFYNRATVRFLADGLASGSNGTLSYCPDKTVEDGQSIVVNQAGRTRRSTENVKCDD</sequence>
<dbReference type="GO" id="GO:0015628">
    <property type="term" value="P:protein secretion by the type II secretion system"/>
    <property type="evidence" value="ECO:0007669"/>
    <property type="project" value="InterPro"/>
</dbReference>
<keyword evidence="13" id="KW-1185">Reference proteome</keyword>
<organism evidence="12 13">
    <name type="scientific">Shewanella fodinae</name>
    <dbReference type="NCBI Taxonomy" id="552357"/>
    <lineage>
        <taxon>Bacteria</taxon>
        <taxon>Pseudomonadati</taxon>
        <taxon>Pseudomonadota</taxon>
        <taxon>Gammaproteobacteria</taxon>
        <taxon>Alteromonadales</taxon>
        <taxon>Shewanellaceae</taxon>
        <taxon>Shewanella</taxon>
    </lineage>
</organism>
<evidence type="ECO:0000256" key="9">
    <source>
        <dbReference type="ARBA" id="ARBA00025772"/>
    </source>
</evidence>
<comment type="subcellular location">
    <subcellularLocation>
        <location evidence="1">Cell inner membrane</location>
        <topology evidence="1">Single-pass membrane protein</topology>
    </subcellularLocation>
</comment>
<evidence type="ECO:0000256" key="3">
    <source>
        <dbReference type="ARBA" id="ARBA00022475"/>
    </source>
</evidence>
<comment type="similarity">
    <text evidence="9">Belongs to the GSP H family.</text>
</comment>
<evidence type="ECO:0000256" key="5">
    <source>
        <dbReference type="ARBA" id="ARBA00022519"/>
    </source>
</evidence>
<evidence type="ECO:0000256" key="1">
    <source>
        <dbReference type="ARBA" id="ARBA00004377"/>
    </source>
</evidence>
<keyword evidence="8" id="KW-0472">Membrane</keyword>
<dbReference type="OrthoDB" id="2313614at2"/>
<evidence type="ECO:0000256" key="8">
    <source>
        <dbReference type="ARBA" id="ARBA00023136"/>
    </source>
</evidence>
<evidence type="ECO:0000313" key="12">
    <source>
        <dbReference type="EMBL" id="TCN81542.1"/>
    </source>
</evidence>
<dbReference type="GO" id="GO:0015627">
    <property type="term" value="C:type II protein secretion system complex"/>
    <property type="evidence" value="ECO:0007669"/>
    <property type="project" value="InterPro"/>
</dbReference>
<dbReference type="Pfam" id="PF07963">
    <property type="entry name" value="N_methyl"/>
    <property type="match status" value="1"/>
</dbReference>
<evidence type="ECO:0000256" key="7">
    <source>
        <dbReference type="ARBA" id="ARBA00022989"/>
    </source>
</evidence>
<dbReference type="Pfam" id="PF12019">
    <property type="entry name" value="GspH"/>
    <property type="match status" value="1"/>
</dbReference>
<dbReference type="InterPro" id="IPR012902">
    <property type="entry name" value="N_methyl_site"/>
</dbReference>
<dbReference type="RefSeq" id="WP_133039774.1">
    <property type="nucleotide sequence ID" value="NZ_SLWF01000023.1"/>
</dbReference>
<feature type="domain" description="General secretion pathway GspH" evidence="11">
    <location>
        <begin position="44"/>
        <end position="158"/>
    </location>
</feature>
<reference evidence="12 13" key="1">
    <citation type="submission" date="2019-03" db="EMBL/GenBank/DDBJ databases">
        <title>Freshwater and sediment microbial communities from various areas in North America, analyzing microbe dynamics in response to fracking.</title>
        <authorList>
            <person name="Lamendella R."/>
        </authorList>
    </citation>
    <scope>NUCLEOTIDE SEQUENCE [LARGE SCALE GENOMIC DNA]</scope>
    <source>
        <strain evidence="12 13">74A</strain>
    </source>
</reference>
<keyword evidence="7" id="KW-1133">Transmembrane helix</keyword>
<evidence type="ECO:0000256" key="2">
    <source>
        <dbReference type="ARBA" id="ARBA00021549"/>
    </source>
</evidence>
<keyword evidence="6" id="KW-0812">Transmembrane</keyword>
<dbReference type="PROSITE" id="PS00409">
    <property type="entry name" value="PROKAR_NTER_METHYL"/>
    <property type="match status" value="1"/>
</dbReference>
<dbReference type="InterPro" id="IPR045584">
    <property type="entry name" value="Pilin-like"/>
</dbReference>
<accession>A0A4R2F580</accession>
<dbReference type="InterPro" id="IPR022346">
    <property type="entry name" value="T2SS_GspH"/>
</dbReference>
<dbReference type="NCBIfam" id="TIGR02532">
    <property type="entry name" value="IV_pilin_GFxxxE"/>
    <property type="match status" value="1"/>
</dbReference>
<name>A0A4R2F580_9GAMM</name>
<keyword evidence="5" id="KW-0997">Cell inner membrane</keyword>
<evidence type="ECO:0000256" key="10">
    <source>
        <dbReference type="ARBA" id="ARBA00030775"/>
    </source>
</evidence>
<dbReference type="SUPFAM" id="SSF54523">
    <property type="entry name" value="Pili subunits"/>
    <property type="match status" value="1"/>
</dbReference>
<comment type="caution">
    <text evidence="12">The sequence shown here is derived from an EMBL/GenBank/DDBJ whole genome shotgun (WGS) entry which is preliminary data.</text>
</comment>
<keyword evidence="3" id="KW-1003">Cell membrane</keyword>
<gene>
    <name evidence="12" type="ORF">EDC91_12357</name>
</gene>
<protein>
    <recommendedName>
        <fullName evidence="2">Type II secretion system protein H</fullName>
    </recommendedName>
    <alternativeName>
        <fullName evidence="10">General secretion pathway protein H</fullName>
    </alternativeName>
</protein>
<dbReference type="GO" id="GO:0005886">
    <property type="term" value="C:plasma membrane"/>
    <property type="evidence" value="ECO:0007669"/>
    <property type="project" value="UniProtKB-SubCell"/>
</dbReference>
<evidence type="ECO:0000259" key="11">
    <source>
        <dbReference type="Pfam" id="PF12019"/>
    </source>
</evidence>
<proteinExistence type="inferred from homology"/>
<dbReference type="EMBL" id="SLWF01000023">
    <property type="protein sequence ID" value="TCN81542.1"/>
    <property type="molecule type" value="Genomic_DNA"/>
</dbReference>
<dbReference type="AlphaFoldDB" id="A0A4R2F580"/>
<evidence type="ECO:0000313" key="13">
    <source>
        <dbReference type="Proteomes" id="UP000294832"/>
    </source>
</evidence>
<dbReference type="Proteomes" id="UP000294832">
    <property type="component" value="Unassembled WGS sequence"/>
</dbReference>
<evidence type="ECO:0000256" key="6">
    <source>
        <dbReference type="ARBA" id="ARBA00022692"/>
    </source>
</evidence>
<keyword evidence="4" id="KW-0488">Methylation</keyword>